<keyword evidence="1" id="KW-1185">Reference proteome</keyword>
<organism evidence="1 2">
    <name type="scientific">Meloidogyne hapla</name>
    <name type="common">Root-knot nematode worm</name>
    <dbReference type="NCBI Taxonomy" id="6305"/>
    <lineage>
        <taxon>Eukaryota</taxon>
        <taxon>Metazoa</taxon>
        <taxon>Ecdysozoa</taxon>
        <taxon>Nematoda</taxon>
        <taxon>Chromadorea</taxon>
        <taxon>Rhabditida</taxon>
        <taxon>Tylenchina</taxon>
        <taxon>Tylenchomorpha</taxon>
        <taxon>Tylenchoidea</taxon>
        <taxon>Meloidogynidae</taxon>
        <taxon>Meloidogyninae</taxon>
        <taxon>Meloidogyne</taxon>
    </lineage>
</organism>
<evidence type="ECO:0000313" key="2">
    <source>
        <dbReference type="WBParaSite" id="MhA1_Contig1065.frz3.gene13"/>
    </source>
</evidence>
<name>A0A1I8AYY5_MELHA</name>
<sequence length="225" mass="26655">MEEVSLDKKEILESEIKKEYSEMINKDQSLNNNAKASNKLMTLLNLRTLLELYISLSQKLVYFNKEYDERIRGINSKIQKCINNHTDCLKVSKKYLKRKTNKVDQFENKWNEIIEKFIKGKIGVEIIKVSFLESIQYIGVDIKNFEDMEREGKQYKLRMITDEERVKRAKIIENIIYGEKFYGNKSKNAKELGINRGFVQIVIKRFKELGTLENRPIPLKNYKRG</sequence>
<reference evidence="2" key="1">
    <citation type="submission" date="2016-11" db="UniProtKB">
        <authorList>
            <consortium name="WormBaseParasite"/>
        </authorList>
    </citation>
    <scope>IDENTIFICATION</scope>
</reference>
<evidence type="ECO:0000313" key="1">
    <source>
        <dbReference type="Proteomes" id="UP000095281"/>
    </source>
</evidence>
<accession>A0A1I8AYY5</accession>
<protein>
    <submittedName>
        <fullName evidence="2">Transposase</fullName>
    </submittedName>
</protein>
<dbReference type="WBParaSite" id="MhA1_Contig1065.frz3.gene13">
    <property type="protein sequence ID" value="MhA1_Contig1065.frz3.gene13"/>
    <property type="gene ID" value="MhA1_Contig1065.frz3.gene13"/>
</dbReference>
<proteinExistence type="predicted"/>
<dbReference type="AlphaFoldDB" id="A0A1I8AYY5"/>
<dbReference type="Proteomes" id="UP000095281">
    <property type="component" value="Unplaced"/>
</dbReference>